<dbReference type="AlphaFoldDB" id="A0AAV2T189"/>
<sequence length="133" mass="15091">MKQMWTDMFESPTFKSSHPNYPASSPLCPNFSLPWSFVCALNPLNQALWHYTKLSMGEQIKSVELKSEMAEKEQSNGTTWMLYVLLLSDHRNLPLDCGDPPTMFDVKWIDQSKAVILGAAKYTVVDKITDGDD</sequence>
<dbReference type="Proteomes" id="UP001497525">
    <property type="component" value="Unassembled WGS sequence"/>
</dbReference>
<evidence type="ECO:0000313" key="2">
    <source>
        <dbReference type="Proteomes" id="UP001497525"/>
    </source>
</evidence>
<accession>A0AAV2T189</accession>
<protein>
    <submittedName>
        <fullName evidence="1">Uncharacterized protein</fullName>
    </submittedName>
</protein>
<proteinExistence type="predicted"/>
<reference evidence="1" key="1">
    <citation type="submission" date="2024-06" db="EMBL/GenBank/DDBJ databases">
        <authorList>
            <person name="Liu X."/>
            <person name="Lenzi L."/>
            <person name="Haldenby T S."/>
            <person name="Uol C."/>
        </authorList>
    </citation>
    <scope>NUCLEOTIDE SEQUENCE</scope>
</reference>
<evidence type="ECO:0000313" key="1">
    <source>
        <dbReference type="EMBL" id="CAL5130944.1"/>
    </source>
</evidence>
<dbReference type="EMBL" id="CAXLJL010000078">
    <property type="protein sequence ID" value="CAL5130944.1"/>
    <property type="molecule type" value="Genomic_DNA"/>
</dbReference>
<comment type="caution">
    <text evidence="1">The sequence shown here is derived from an EMBL/GenBank/DDBJ whole genome shotgun (WGS) entry which is preliminary data.</text>
</comment>
<organism evidence="1 2">
    <name type="scientific">Calicophoron daubneyi</name>
    <name type="common">Rumen fluke</name>
    <name type="synonym">Paramphistomum daubneyi</name>
    <dbReference type="NCBI Taxonomy" id="300641"/>
    <lineage>
        <taxon>Eukaryota</taxon>
        <taxon>Metazoa</taxon>
        <taxon>Spiralia</taxon>
        <taxon>Lophotrochozoa</taxon>
        <taxon>Platyhelminthes</taxon>
        <taxon>Trematoda</taxon>
        <taxon>Digenea</taxon>
        <taxon>Plagiorchiida</taxon>
        <taxon>Pronocephalata</taxon>
        <taxon>Paramphistomoidea</taxon>
        <taxon>Paramphistomidae</taxon>
        <taxon>Calicophoron</taxon>
    </lineage>
</organism>
<gene>
    <name evidence="1" type="ORF">CDAUBV1_LOCUS3143</name>
</gene>
<name>A0AAV2T189_CALDB</name>